<name>A0A6I1MKA5_9CLOT</name>
<keyword evidence="13" id="KW-1185">Reference proteome</keyword>
<evidence type="ECO:0000313" key="12">
    <source>
        <dbReference type="EMBL" id="MPQ43956.1"/>
    </source>
</evidence>
<keyword evidence="12" id="KW-0121">Carboxypeptidase</keyword>
<proteinExistence type="inferred from homology"/>
<feature type="binding site" evidence="8">
    <location>
        <position position="235"/>
    </location>
    <ligand>
        <name>substrate</name>
    </ligand>
</feature>
<dbReference type="EMBL" id="WHJC01000128">
    <property type="protein sequence ID" value="MPQ43956.1"/>
    <property type="molecule type" value="Genomic_DNA"/>
</dbReference>
<reference evidence="12 13" key="1">
    <citation type="submission" date="2019-10" db="EMBL/GenBank/DDBJ databases">
        <title>The Genome Sequence of Clostridium tarantellae Isolated from Fish Brain.</title>
        <authorList>
            <person name="Bano L."/>
            <person name="Kiel M."/>
            <person name="Sales G."/>
            <person name="Doxey A.C."/>
            <person name="Mansfield M.J."/>
            <person name="Schiavone M."/>
            <person name="Rossetto O."/>
            <person name="Pirazzini M."/>
            <person name="Dobrindt U."/>
            <person name="Montecucco C."/>
        </authorList>
    </citation>
    <scope>NUCLEOTIDE SEQUENCE [LARGE SCALE GENOMIC DNA]</scope>
    <source>
        <strain evidence="12 13">DSM 3997</strain>
    </source>
</reference>
<evidence type="ECO:0000256" key="2">
    <source>
        <dbReference type="ARBA" id="ARBA00022729"/>
    </source>
</evidence>
<feature type="domain" description="Peptidase S11 D-alanyl-D-alanine carboxypeptidase A N-terminal" evidence="11">
    <location>
        <begin position="36"/>
        <end position="264"/>
    </location>
</feature>
<evidence type="ECO:0000256" key="6">
    <source>
        <dbReference type="ARBA" id="ARBA00023316"/>
    </source>
</evidence>
<dbReference type="PANTHER" id="PTHR21581:SF26">
    <property type="entry name" value="D-ALANYL-D-ALANINE ENDOPEPTIDASE"/>
    <property type="match status" value="1"/>
</dbReference>
<evidence type="ECO:0000313" key="13">
    <source>
        <dbReference type="Proteomes" id="UP000430345"/>
    </source>
</evidence>
<evidence type="ECO:0000256" key="10">
    <source>
        <dbReference type="SAM" id="Phobius"/>
    </source>
</evidence>
<dbReference type="InterPro" id="IPR018044">
    <property type="entry name" value="Peptidase_S11"/>
</dbReference>
<dbReference type="GO" id="GO:0009252">
    <property type="term" value="P:peptidoglycan biosynthetic process"/>
    <property type="evidence" value="ECO:0007669"/>
    <property type="project" value="UniProtKB-KW"/>
</dbReference>
<keyword evidence="2" id="KW-0732">Signal</keyword>
<keyword evidence="12" id="KW-0645">Protease</keyword>
<evidence type="ECO:0000256" key="7">
    <source>
        <dbReference type="PIRSR" id="PIRSR618044-1"/>
    </source>
</evidence>
<feature type="active site" description="Proton acceptor" evidence="7">
    <location>
        <position position="73"/>
    </location>
</feature>
<dbReference type="RefSeq" id="WP_152889999.1">
    <property type="nucleotide sequence ID" value="NZ_WHJC01000128.1"/>
</dbReference>
<keyword evidence="3" id="KW-0378">Hydrolase</keyword>
<evidence type="ECO:0000256" key="1">
    <source>
        <dbReference type="ARBA" id="ARBA00007164"/>
    </source>
</evidence>
<keyword evidence="4" id="KW-0133">Cell shape</keyword>
<evidence type="ECO:0000256" key="3">
    <source>
        <dbReference type="ARBA" id="ARBA00022801"/>
    </source>
</evidence>
<comment type="similarity">
    <text evidence="1 9">Belongs to the peptidase S11 family.</text>
</comment>
<evidence type="ECO:0000256" key="4">
    <source>
        <dbReference type="ARBA" id="ARBA00022960"/>
    </source>
</evidence>
<dbReference type="OrthoDB" id="1701915at2"/>
<keyword evidence="10" id="KW-0812">Transmembrane</keyword>
<dbReference type="PANTHER" id="PTHR21581">
    <property type="entry name" value="D-ALANYL-D-ALANINE CARBOXYPEPTIDASE"/>
    <property type="match status" value="1"/>
</dbReference>
<dbReference type="PRINTS" id="PR00725">
    <property type="entry name" value="DADACBPTASE1"/>
</dbReference>
<dbReference type="GO" id="GO:0006508">
    <property type="term" value="P:proteolysis"/>
    <property type="evidence" value="ECO:0007669"/>
    <property type="project" value="InterPro"/>
</dbReference>
<evidence type="ECO:0000256" key="5">
    <source>
        <dbReference type="ARBA" id="ARBA00022984"/>
    </source>
</evidence>
<dbReference type="AlphaFoldDB" id="A0A6I1MKA5"/>
<evidence type="ECO:0000256" key="8">
    <source>
        <dbReference type="PIRSR" id="PIRSR618044-2"/>
    </source>
</evidence>
<dbReference type="GO" id="GO:0008360">
    <property type="term" value="P:regulation of cell shape"/>
    <property type="evidence" value="ECO:0007669"/>
    <property type="project" value="UniProtKB-KW"/>
</dbReference>
<dbReference type="GO" id="GO:0071555">
    <property type="term" value="P:cell wall organization"/>
    <property type="evidence" value="ECO:0007669"/>
    <property type="project" value="UniProtKB-KW"/>
</dbReference>
<dbReference type="Proteomes" id="UP000430345">
    <property type="component" value="Unassembled WGS sequence"/>
</dbReference>
<dbReference type="Pfam" id="PF00768">
    <property type="entry name" value="Peptidase_S11"/>
    <property type="match status" value="1"/>
</dbReference>
<keyword evidence="10" id="KW-0472">Membrane</keyword>
<protein>
    <submittedName>
        <fullName evidence="12">D-alanyl-D-alanine carboxypeptidase</fullName>
    </submittedName>
</protein>
<dbReference type="Gene3D" id="3.40.710.10">
    <property type="entry name" value="DD-peptidase/beta-lactamase superfamily"/>
    <property type="match status" value="1"/>
</dbReference>
<comment type="caution">
    <text evidence="12">The sequence shown here is derived from an EMBL/GenBank/DDBJ whole genome shotgun (WGS) entry which is preliminary data.</text>
</comment>
<gene>
    <name evidence="12" type="ORF">GBZ86_09310</name>
</gene>
<accession>A0A6I1MKA5</accession>
<dbReference type="GO" id="GO:0009002">
    <property type="term" value="F:serine-type D-Ala-D-Ala carboxypeptidase activity"/>
    <property type="evidence" value="ECO:0007669"/>
    <property type="project" value="InterPro"/>
</dbReference>
<dbReference type="SUPFAM" id="SSF56601">
    <property type="entry name" value="beta-lactamase/transpeptidase-like"/>
    <property type="match status" value="1"/>
</dbReference>
<keyword evidence="5" id="KW-0573">Peptidoglycan synthesis</keyword>
<evidence type="ECO:0000256" key="9">
    <source>
        <dbReference type="RuleBase" id="RU004016"/>
    </source>
</evidence>
<keyword evidence="6" id="KW-0961">Cell wall biogenesis/degradation</keyword>
<evidence type="ECO:0000259" key="11">
    <source>
        <dbReference type="Pfam" id="PF00768"/>
    </source>
</evidence>
<feature type="active site" description="Acyl-ester intermediate" evidence="7">
    <location>
        <position position="70"/>
    </location>
</feature>
<feature type="transmembrane region" description="Helical" evidence="10">
    <location>
        <begin position="390"/>
        <end position="414"/>
    </location>
</feature>
<feature type="active site" evidence="7">
    <location>
        <position position="130"/>
    </location>
</feature>
<dbReference type="InterPro" id="IPR001967">
    <property type="entry name" value="Peptidase_S11_N"/>
</dbReference>
<organism evidence="12 13">
    <name type="scientific">Clostridium tarantellae</name>
    <dbReference type="NCBI Taxonomy" id="39493"/>
    <lineage>
        <taxon>Bacteria</taxon>
        <taxon>Bacillati</taxon>
        <taxon>Bacillota</taxon>
        <taxon>Clostridia</taxon>
        <taxon>Eubacteriales</taxon>
        <taxon>Clostridiaceae</taxon>
        <taxon>Clostridium</taxon>
    </lineage>
</organism>
<keyword evidence="10" id="KW-1133">Transmembrane helix</keyword>
<sequence>MKSKENKIITALLLALFITVFAPFSHIVQATENKENKLPSIVGKYAVTMDYETGEIIYAKNADDRAYPASTTKLLTALIFAENANKTDVIPYTQNAKQQPEYSLNKNFKPININDTMSADNVMKALLLYSANDAAYMIADSVSGNSKNFATIMNDKIASLGLKNTHFVTPNGLHKDNHYTTAYDMAVITRSAFENSWVRDVMGLKKATIDISNGTKIMLENRNKYIGKDGNIGGKTGYTSKANRCLTAVYERDGRKIVGTVLNSEYDAKDETVFKDMNKIMDYSFNAKKSTLLKANEIVETIPVEYKAFKFFGPKKTIDVPMVLTKDVTYYKNPINDSNISYEVSINDKDAWHIASNSDAAKLIVTERNSSTQYNLTPDIGLFSIIKANILLYIGSFIIFIAIIILILFVIRGINIRKRRRNRRRIF</sequence>
<dbReference type="InterPro" id="IPR012338">
    <property type="entry name" value="Beta-lactam/transpept-like"/>
</dbReference>